<organism evidence="3 4">
    <name type="scientific">Candidatus Jettenia caeni</name>
    <dbReference type="NCBI Taxonomy" id="247490"/>
    <lineage>
        <taxon>Bacteria</taxon>
        <taxon>Pseudomonadati</taxon>
        <taxon>Planctomycetota</taxon>
        <taxon>Candidatus Brocadiia</taxon>
        <taxon>Candidatus Brocadiales</taxon>
        <taxon>Candidatus Brocadiaceae</taxon>
        <taxon>Candidatus Jettenia</taxon>
    </lineage>
</organism>
<dbReference type="eggNOG" id="COG0859">
    <property type="taxonomic scope" value="Bacteria"/>
</dbReference>
<dbReference type="InterPro" id="IPR051199">
    <property type="entry name" value="LPS_LOS_Heptosyltrfase"/>
</dbReference>
<reference evidence="3 4" key="1">
    <citation type="journal article" date="2012" name="FEBS Lett.">
        <title>Anammox organism KSU-1 expresses a NirK-type copper-containing nitrite reductase instead of a NirS-type with cytochrome cd1.</title>
        <authorList>
            <person name="Hira D."/>
            <person name="Toh H."/>
            <person name="Migita C.T."/>
            <person name="Okubo H."/>
            <person name="Nishiyama T."/>
            <person name="Hattori M."/>
            <person name="Furukawa K."/>
            <person name="Fujii T."/>
        </authorList>
    </citation>
    <scope>NUCLEOTIDE SEQUENCE [LARGE SCALE GENOMIC DNA]</scope>
</reference>
<dbReference type="Gene3D" id="3.40.50.2000">
    <property type="entry name" value="Glycogen Phosphorylase B"/>
    <property type="match status" value="2"/>
</dbReference>
<keyword evidence="2 3" id="KW-0808">Transferase</keyword>
<dbReference type="InterPro" id="IPR002201">
    <property type="entry name" value="Glyco_trans_9"/>
</dbReference>
<dbReference type="Pfam" id="PF01075">
    <property type="entry name" value="Glyco_transf_9"/>
    <property type="match status" value="1"/>
</dbReference>
<dbReference type="SUPFAM" id="SSF53756">
    <property type="entry name" value="UDP-Glycosyltransferase/glycogen phosphorylase"/>
    <property type="match status" value="1"/>
</dbReference>
<dbReference type="PANTHER" id="PTHR30160">
    <property type="entry name" value="TETRAACYLDISACCHARIDE 4'-KINASE-RELATED"/>
    <property type="match status" value="1"/>
</dbReference>
<accession>I3INU2</accession>
<evidence type="ECO:0000256" key="1">
    <source>
        <dbReference type="ARBA" id="ARBA00022676"/>
    </source>
</evidence>
<name>I3INU2_9BACT</name>
<dbReference type="GO" id="GO:0008713">
    <property type="term" value="F:ADP-heptose-lipopolysaccharide heptosyltransferase activity"/>
    <property type="evidence" value="ECO:0007669"/>
    <property type="project" value="TreeGrafter"/>
</dbReference>
<dbReference type="PANTHER" id="PTHR30160:SF1">
    <property type="entry name" value="LIPOPOLYSACCHARIDE 1,2-N-ACETYLGLUCOSAMINETRANSFERASE-RELATED"/>
    <property type="match status" value="1"/>
</dbReference>
<comment type="caution">
    <text evidence="3">The sequence shown here is derived from an EMBL/GenBank/DDBJ whole genome shotgun (WGS) entry which is preliminary data.</text>
</comment>
<proteinExistence type="predicted"/>
<gene>
    <name evidence="3" type="ORF">KSU1_D0078</name>
</gene>
<dbReference type="AlphaFoldDB" id="I3INU2"/>
<evidence type="ECO:0000313" key="3">
    <source>
        <dbReference type="EMBL" id="GAB63387.1"/>
    </source>
</evidence>
<dbReference type="GO" id="GO:0005829">
    <property type="term" value="C:cytosol"/>
    <property type="evidence" value="ECO:0007669"/>
    <property type="project" value="TreeGrafter"/>
</dbReference>
<keyword evidence="1" id="KW-0328">Glycosyltransferase</keyword>
<dbReference type="STRING" id="247490.KSU1_D0078"/>
<evidence type="ECO:0000313" key="4">
    <source>
        <dbReference type="Proteomes" id="UP000002985"/>
    </source>
</evidence>
<evidence type="ECO:0000256" key="2">
    <source>
        <dbReference type="ARBA" id="ARBA00022679"/>
    </source>
</evidence>
<sequence length="371" mass="42291">MIFYSQRHEKLKKNILLVRFDAIGDFILWLDAAKRFRELFPEGENRITLLGNQAWISLAEKIPYFDEVWLLDRQKFLRNIPYRLKMMKKVRQTGFDTVIQPAFSREFLFGDAIVRISGAKEKIGSQGNYSNINPWQKRISDRWYTRLIPATKEPLMELERNAEFMRGLGLADFKAGIPDLPSSCVMSVDINIKNYYILFPGVSAEIKQWPLSHFKELAVRIYRSTGWVGVVCGGPGEELLGKRLVQSVDVPLQNWVGRTSLQELAVIIRGAHVVIGNDTSAIHISAAVSAPSVCILGGGHFGRFMPYRLEMETKKILPVAVIHKMDCFGCNWHCIYPIQKGSAAPCITEISVNTVWDETIKMLKRERSPMI</sequence>
<dbReference type="Proteomes" id="UP000002985">
    <property type="component" value="Unassembled WGS sequence"/>
</dbReference>
<dbReference type="CDD" id="cd03789">
    <property type="entry name" value="GT9_LPS_heptosyltransferase"/>
    <property type="match status" value="1"/>
</dbReference>
<keyword evidence="4" id="KW-1185">Reference proteome</keyword>
<protein>
    <submittedName>
        <fullName evidence="3">Putative glycosyltransferase</fullName>
    </submittedName>
</protein>
<dbReference type="GO" id="GO:0009244">
    <property type="term" value="P:lipopolysaccharide core region biosynthetic process"/>
    <property type="evidence" value="ECO:0007669"/>
    <property type="project" value="TreeGrafter"/>
</dbReference>
<dbReference type="EMBL" id="BAFH01000004">
    <property type="protein sequence ID" value="GAB63387.1"/>
    <property type="molecule type" value="Genomic_DNA"/>
</dbReference>